<evidence type="ECO:0000256" key="1">
    <source>
        <dbReference type="SAM" id="MobiDB-lite"/>
    </source>
</evidence>
<dbReference type="InterPro" id="IPR004258">
    <property type="entry name" value="DBL"/>
</dbReference>
<evidence type="ECO:0000313" key="5">
    <source>
        <dbReference type="EMBL" id="ETW15017.1"/>
    </source>
</evidence>
<feature type="region of interest" description="Disordered" evidence="1">
    <location>
        <begin position="419"/>
        <end position="589"/>
    </location>
</feature>
<feature type="compositionally biased region" description="Gly residues" evidence="1">
    <location>
        <begin position="194"/>
        <end position="209"/>
    </location>
</feature>
<evidence type="ECO:0000259" key="4">
    <source>
        <dbReference type="Pfam" id="PF22672"/>
    </source>
</evidence>
<feature type="transmembrane region" description="Helical" evidence="2">
    <location>
        <begin position="592"/>
        <end position="614"/>
    </location>
</feature>
<feature type="compositionally biased region" description="Acidic residues" evidence="1">
    <location>
        <begin position="458"/>
        <end position="498"/>
    </location>
</feature>
<accession>A0A024UXM4</accession>
<dbReference type="Pfam" id="PF22672">
    <property type="entry name" value="DBL_C"/>
    <property type="match status" value="1"/>
</dbReference>
<feature type="non-terminal residue" evidence="5">
    <location>
        <position position="615"/>
    </location>
</feature>
<reference evidence="5 6" key="1">
    <citation type="submission" date="2013-02" db="EMBL/GenBank/DDBJ databases">
        <title>The Genome Annotation of Plasmodium falciparum Vietnam Oak-Knoll (FVO).</title>
        <authorList>
            <consortium name="The Broad Institute Genome Sequencing Platform"/>
            <consortium name="The Broad Institute Genome Sequencing Center for Infectious Disease"/>
            <person name="Neafsey D."/>
            <person name="Hoffman S."/>
            <person name="Volkman S."/>
            <person name="Rosenthal P."/>
            <person name="Walker B."/>
            <person name="Young S.K."/>
            <person name="Zeng Q."/>
            <person name="Gargeya S."/>
            <person name="Fitzgerald M."/>
            <person name="Haas B."/>
            <person name="Abouelleil A."/>
            <person name="Allen A.W."/>
            <person name="Alvarado L."/>
            <person name="Arachchi H.M."/>
            <person name="Berlin A.M."/>
            <person name="Chapman S.B."/>
            <person name="Gainer-Dewar J."/>
            <person name="Goldberg J."/>
            <person name="Griggs A."/>
            <person name="Gujja S."/>
            <person name="Hansen M."/>
            <person name="Howarth C."/>
            <person name="Imamovic A."/>
            <person name="Ireland A."/>
            <person name="Larimer J."/>
            <person name="McCowan C."/>
            <person name="Murphy C."/>
            <person name="Pearson M."/>
            <person name="Poon T.W."/>
            <person name="Priest M."/>
            <person name="Roberts A."/>
            <person name="Saif S."/>
            <person name="Shea T."/>
            <person name="Sisk P."/>
            <person name="Sykes S."/>
            <person name="Wortman J."/>
            <person name="Nusbaum C."/>
            <person name="Birren B."/>
        </authorList>
    </citation>
    <scope>NUCLEOTIDE SEQUENCE [LARGE SCALE GENOMIC DNA]</scope>
    <source>
        <strain evidence="6">Vietnam Oak-Knoll (FVO)</strain>
    </source>
</reference>
<feature type="domain" description="Duffy-binding-like" evidence="4">
    <location>
        <begin position="1"/>
        <end position="93"/>
    </location>
</feature>
<feature type="domain" description="Duffy-binding-like" evidence="3">
    <location>
        <begin position="284"/>
        <end position="425"/>
    </location>
</feature>
<feature type="compositionally biased region" description="Pro residues" evidence="1">
    <location>
        <begin position="565"/>
        <end position="586"/>
    </location>
</feature>
<keyword evidence="2" id="KW-0812">Transmembrane</keyword>
<feature type="compositionally biased region" description="Basic and acidic residues" evidence="1">
    <location>
        <begin position="419"/>
        <end position="450"/>
    </location>
</feature>
<dbReference type="SUPFAM" id="SSF140924">
    <property type="entry name" value="Duffy binding domain-like"/>
    <property type="match status" value="2"/>
</dbReference>
<evidence type="ECO:0000313" key="6">
    <source>
        <dbReference type="Proteomes" id="UP000030690"/>
    </source>
</evidence>
<dbReference type="InterPro" id="IPR054595">
    <property type="entry name" value="DBL_C"/>
</dbReference>
<dbReference type="Proteomes" id="UP000030690">
    <property type="component" value="Unassembled WGS sequence"/>
</dbReference>
<feature type="compositionally biased region" description="Gly residues" evidence="1">
    <location>
        <begin position="20"/>
        <end position="31"/>
    </location>
</feature>
<keyword evidence="2" id="KW-1133">Transmembrane helix</keyword>
<keyword evidence="2" id="KW-0472">Membrane</keyword>
<evidence type="ECO:0000259" key="3">
    <source>
        <dbReference type="Pfam" id="PF03011"/>
    </source>
</evidence>
<dbReference type="Gene3D" id="1.20.58.830">
    <property type="match status" value="1"/>
</dbReference>
<feature type="compositionally biased region" description="Basic and acidic residues" evidence="1">
    <location>
        <begin position="543"/>
        <end position="561"/>
    </location>
</feature>
<feature type="compositionally biased region" description="Basic and acidic residues" evidence="1">
    <location>
        <begin position="1"/>
        <end position="17"/>
    </location>
</feature>
<dbReference type="Pfam" id="PF03011">
    <property type="entry name" value="PFEMP"/>
    <property type="match status" value="1"/>
</dbReference>
<reference evidence="5 6" key="2">
    <citation type="submission" date="2013-02" db="EMBL/GenBank/DDBJ databases">
        <title>The Genome Sequence of Plasmodium falciparum Vietnam Oak-Knoll (FVO).</title>
        <authorList>
            <consortium name="The Broad Institute Genome Sequencing Platform"/>
            <consortium name="The Broad Institute Genome Sequencing Center for Infectious Disease"/>
            <person name="Neafsey D."/>
            <person name="Cheeseman I."/>
            <person name="Volkman S."/>
            <person name="Adams J."/>
            <person name="Walker B."/>
            <person name="Young S.K."/>
            <person name="Zeng Q."/>
            <person name="Gargeya S."/>
            <person name="Fitzgerald M."/>
            <person name="Haas B."/>
            <person name="Abouelleil A."/>
            <person name="Alvarado L."/>
            <person name="Arachchi H.M."/>
            <person name="Berlin A.M."/>
            <person name="Chapman S.B."/>
            <person name="Dewar J."/>
            <person name="Goldberg J."/>
            <person name="Griggs A."/>
            <person name="Gujja S."/>
            <person name="Hansen M."/>
            <person name="Howarth C."/>
            <person name="Imamovic A."/>
            <person name="Larimer J."/>
            <person name="McCowan C."/>
            <person name="Murphy C."/>
            <person name="Neiman D."/>
            <person name="Pearson M."/>
            <person name="Priest M."/>
            <person name="Roberts A."/>
            <person name="Saif S."/>
            <person name="Shea T."/>
            <person name="Sisk P."/>
            <person name="Sykes S."/>
            <person name="Wortman J."/>
            <person name="Nusbaum C."/>
            <person name="Birren B."/>
        </authorList>
    </citation>
    <scope>NUCLEOTIDE SEQUENCE [LARGE SCALE GENOMIC DNA]</scope>
    <source>
        <strain evidence="6">Vietnam Oak-Knoll (FVO)</strain>
    </source>
</reference>
<sequence length="615" mass="69011">WIEKQKEQFDKQVKKYGTEISGGGGGGGRSGSGRKKRAATTTKYEGYESKFYKELQNNGYQTVDKFLEKLSNEKACTAVDDNDGGTIHFEKVNTGGTAGTSGGASGTNDKNEGTFYRSEYCQPCPVCGVKKVNNGGNQWEEKNKSEQCNNIKLYKPIKPEVGTPIRILKSGEGETEIKEKLEQFCNQINRGTTNNGGNGTGGVAGGSGGNSDSQDLYQKWTCYQIHQVEKDKNPEGEDDEDDGNYVEKGGGLCILEKNKNKKEKEKEKKSDPEPKEIQKTFYDFFYYWVAHMLKDSIHWKKKLEKCLKNKSKKCGNQQCKDDCGCFEKWVNRKQQEWEQIIIHFKKQEGFGVFGHDYVLEGVLQKKELLTSLQEGYGDANEIKHIKQLLEDEENVVDDSKKKNTIDKLIDHELTDATKCKQKQEECERQKQLEEERSRGRAAETREDERTQQPADSAGEVEEEEDDEDGDEEEHKEEEEDAEGEVVEETVAEVTEEQVEPTATDGDCEQADKKVEEKEESEQPEASGEPGSSGGEDTASPEAPSREKDQVPQDKVETESKTKPLAPTPPATPRPLPKPKPPKPDLPPALKNAMLSSTIMWSIGIGFATFTYFYLK</sequence>
<dbReference type="AlphaFoldDB" id="A0A024UXM4"/>
<feature type="non-terminal residue" evidence="5">
    <location>
        <position position="1"/>
    </location>
</feature>
<organism evidence="5 6">
    <name type="scientific">Plasmodium falciparum Vietnam Oak-Knoll</name>
    <name type="common">FVO</name>
    <dbReference type="NCBI Taxonomy" id="1036723"/>
    <lineage>
        <taxon>Eukaryota</taxon>
        <taxon>Sar</taxon>
        <taxon>Alveolata</taxon>
        <taxon>Apicomplexa</taxon>
        <taxon>Aconoidasida</taxon>
        <taxon>Haemosporida</taxon>
        <taxon>Plasmodiidae</taxon>
        <taxon>Plasmodium</taxon>
        <taxon>Plasmodium (Laverania)</taxon>
    </lineage>
</organism>
<dbReference type="EMBL" id="KI925341">
    <property type="protein sequence ID" value="ETW15017.1"/>
    <property type="molecule type" value="Genomic_DNA"/>
</dbReference>
<gene>
    <name evidence="5" type="ORF">PFFVO_06072</name>
</gene>
<evidence type="ECO:0000256" key="2">
    <source>
        <dbReference type="SAM" id="Phobius"/>
    </source>
</evidence>
<feature type="region of interest" description="Disordered" evidence="1">
    <location>
        <begin position="228"/>
        <end position="249"/>
    </location>
</feature>
<protein>
    <submittedName>
        <fullName evidence="5">Uncharacterized protein</fullName>
    </submittedName>
</protein>
<proteinExistence type="predicted"/>
<feature type="region of interest" description="Disordered" evidence="1">
    <location>
        <begin position="1"/>
        <end position="40"/>
    </location>
</feature>
<name>A0A024UXM4_PLAFA</name>
<feature type="region of interest" description="Disordered" evidence="1">
    <location>
        <begin position="188"/>
        <end position="211"/>
    </location>
</feature>